<comment type="caution">
    <text evidence="10">The sequence shown here is derived from an EMBL/GenBank/DDBJ whole genome shotgun (WGS) entry which is preliminary data.</text>
</comment>
<dbReference type="Pfam" id="PF00875">
    <property type="entry name" value="DNA_photolyase"/>
    <property type="match status" value="1"/>
</dbReference>
<keyword evidence="5 7" id="KW-0157">Chromophore</keyword>
<evidence type="ECO:0000313" key="11">
    <source>
        <dbReference type="Proteomes" id="UP000580043"/>
    </source>
</evidence>
<dbReference type="GO" id="GO:0003677">
    <property type="term" value="F:DNA binding"/>
    <property type="evidence" value="ECO:0007669"/>
    <property type="project" value="TreeGrafter"/>
</dbReference>
<comment type="cofactor">
    <cofactor evidence="7">
        <name>(6R)-5,10-methylene-5,6,7,8-tetrahydrofolate</name>
        <dbReference type="ChEBI" id="CHEBI:15636"/>
    </cofactor>
    <text evidence="7">Binds 1 5,10-methenyltetrahydrofolate (MTHF) per subunit.</text>
</comment>
<sequence>MSSVLFWFRADLRLHDQPALQAACAAGTRHLVPVFCLPDFEEVSPWGFARWGTQRRAWLAGALRDLGDQLDGLNCPLLVCPGPASLVLPMLARAVGTDTVVCEDIAAPEERAEVAALRATGLSVRTVWQSSLLDPAQLPWAENALPATFTLFRQGVERAHLSPPAPLPPPSGLPSWPPGVGLPPQLRSDPSWCLAEPPPADARSSLPHGQAGLGGGETAGLAHAARYLACRRPDSYKQTRNGLTGVDYSSKWSPWLATGALSARRILAGLRQYEAVHGATESSYWLWFELLWRDYFRFLHLQHGARLYHARGLGSNPSPPHNAAGFARWCQAATGEPLVDAAMRELAVTGYLSNRLRQVVASYLLHELGGDWRAGAAWFEACLVDYDVYSNQGNWLYVAGRGTDPRGGRRFNVARQAAEHDPEGGYRRLWGVA</sequence>
<comment type="function">
    <text evidence="7">May have a photoreceptor function.</text>
</comment>
<dbReference type="GO" id="GO:0000719">
    <property type="term" value="P:photoreactive repair"/>
    <property type="evidence" value="ECO:0007669"/>
    <property type="project" value="TreeGrafter"/>
</dbReference>
<feature type="binding site" evidence="6">
    <location>
        <position position="236"/>
    </location>
    <ligand>
        <name>FAD</name>
        <dbReference type="ChEBI" id="CHEBI:57692"/>
    </ligand>
</feature>
<dbReference type="Gene3D" id="3.40.50.620">
    <property type="entry name" value="HUPs"/>
    <property type="match status" value="1"/>
</dbReference>
<dbReference type="InterPro" id="IPR014729">
    <property type="entry name" value="Rossmann-like_a/b/a_fold"/>
</dbReference>
<evidence type="ECO:0000256" key="4">
    <source>
        <dbReference type="ARBA" id="ARBA00022827"/>
    </source>
</evidence>
<gene>
    <name evidence="10" type="ORF">HHL15_14720</name>
</gene>
<keyword evidence="4 6" id="KW-0274">FAD</keyword>
<evidence type="ECO:0000256" key="3">
    <source>
        <dbReference type="ARBA" id="ARBA00022630"/>
    </source>
</evidence>
<dbReference type="InterPro" id="IPR018394">
    <property type="entry name" value="DNA_photolyase_1_CS_C"/>
</dbReference>
<evidence type="ECO:0000256" key="8">
    <source>
        <dbReference type="SAM" id="MobiDB-lite"/>
    </source>
</evidence>
<comment type="cofactor">
    <cofactor evidence="6 7">
        <name>FAD</name>
        <dbReference type="ChEBI" id="CHEBI:57692"/>
    </cofactor>
    <text evidence="6 7">Binds 1 FAD per subunit.</text>
</comment>
<dbReference type="PROSITE" id="PS00394">
    <property type="entry name" value="DNA_PHOTOLYASES_1_1"/>
    <property type="match status" value="1"/>
</dbReference>
<dbReference type="NCBIfam" id="TIGR02765">
    <property type="entry name" value="crypto_DASH"/>
    <property type="match status" value="1"/>
</dbReference>
<reference evidence="10 11" key="1">
    <citation type="submission" date="2020-04" db="EMBL/GenBank/DDBJ databases">
        <title>Zoogloea sp. G-4-1-14 isolated from soil.</title>
        <authorList>
            <person name="Dahal R.H."/>
        </authorList>
    </citation>
    <scope>NUCLEOTIDE SEQUENCE [LARGE SCALE GENOMIC DNA]</scope>
    <source>
        <strain evidence="10 11">G-4-1-14</strain>
    </source>
</reference>
<dbReference type="PRINTS" id="PR00147">
    <property type="entry name" value="DNAPHOTLYASE"/>
</dbReference>
<evidence type="ECO:0000259" key="9">
    <source>
        <dbReference type="PROSITE" id="PS51645"/>
    </source>
</evidence>
<feature type="binding site" evidence="6">
    <location>
        <begin position="249"/>
        <end position="253"/>
    </location>
    <ligand>
        <name>FAD</name>
        <dbReference type="ChEBI" id="CHEBI:57692"/>
    </ligand>
</feature>
<keyword evidence="3 6" id="KW-0285">Flavoprotein</keyword>
<dbReference type="SUPFAM" id="SSF52425">
    <property type="entry name" value="Cryptochrome/photolyase, N-terminal domain"/>
    <property type="match status" value="1"/>
</dbReference>
<keyword evidence="11" id="KW-1185">Reference proteome</keyword>
<feature type="compositionally biased region" description="Pro residues" evidence="8">
    <location>
        <begin position="163"/>
        <end position="181"/>
    </location>
</feature>
<dbReference type="InterPro" id="IPR002081">
    <property type="entry name" value="Cryptochrome/DNA_photolyase_1"/>
</dbReference>
<accession>A0A848G7W1</accession>
<dbReference type="SUPFAM" id="SSF48173">
    <property type="entry name" value="Cryptochrome/photolyase FAD-binding domain"/>
    <property type="match status" value="1"/>
</dbReference>
<evidence type="ECO:0000313" key="10">
    <source>
        <dbReference type="EMBL" id="NML27005.1"/>
    </source>
</evidence>
<dbReference type="RefSeq" id="WP_169146541.1">
    <property type="nucleotide sequence ID" value="NZ_JABBGA010000011.1"/>
</dbReference>
<feature type="binding site" evidence="6">
    <location>
        <begin position="385"/>
        <end position="387"/>
    </location>
    <ligand>
        <name>FAD</name>
        <dbReference type="ChEBI" id="CHEBI:57692"/>
    </ligand>
</feature>
<feature type="region of interest" description="Disordered" evidence="8">
    <location>
        <begin position="160"/>
        <end position="215"/>
    </location>
</feature>
<evidence type="ECO:0000256" key="1">
    <source>
        <dbReference type="ARBA" id="ARBA00005862"/>
    </source>
</evidence>
<feature type="binding site" evidence="6">
    <location>
        <begin position="289"/>
        <end position="296"/>
    </location>
    <ligand>
        <name>FAD</name>
        <dbReference type="ChEBI" id="CHEBI:57692"/>
    </ligand>
</feature>
<dbReference type="AlphaFoldDB" id="A0A848G7W1"/>
<evidence type="ECO:0000256" key="6">
    <source>
        <dbReference type="PIRSR" id="PIRSR602081-1"/>
    </source>
</evidence>
<dbReference type="Proteomes" id="UP000580043">
    <property type="component" value="Unassembled WGS sequence"/>
</dbReference>
<dbReference type="PANTHER" id="PTHR11455:SF22">
    <property type="entry name" value="CRYPTOCHROME DASH"/>
    <property type="match status" value="1"/>
</dbReference>
<comment type="similarity">
    <text evidence="1 7">Belongs to the DNA photolyase class-1 family.</text>
</comment>
<dbReference type="Gene3D" id="1.10.579.10">
    <property type="entry name" value="DNA Cyclobutane Dipyrimidine Photolyase, subunit A, domain 3"/>
    <property type="match status" value="1"/>
</dbReference>
<dbReference type="PANTHER" id="PTHR11455">
    <property type="entry name" value="CRYPTOCHROME"/>
    <property type="match status" value="1"/>
</dbReference>
<evidence type="ECO:0000256" key="7">
    <source>
        <dbReference type="RuleBase" id="RU367151"/>
    </source>
</evidence>
<dbReference type="InterPro" id="IPR014133">
    <property type="entry name" value="Cry_DASH"/>
</dbReference>
<feature type="domain" description="Photolyase/cryptochrome alpha/beta" evidence="9">
    <location>
        <begin position="2"/>
        <end position="132"/>
    </location>
</feature>
<dbReference type="Gene3D" id="1.25.40.80">
    <property type="match status" value="1"/>
</dbReference>
<dbReference type="GO" id="GO:0071949">
    <property type="term" value="F:FAD binding"/>
    <property type="evidence" value="ECO:0007669"/>
    <property type="project" value="TreeGrafter"/>
</dbReference>
<protein>
    <recommendedName>
        <fullName evidence="2 7">Cryptochrome DASH</fullName>
    </recommendedName>
</protein>
<dbReference type="InterPro" id="IPR036134">
    <property type="entry name" value="Crypto/Photolyase_FAD-like_sf"/>
</dbReference>
<dbReference type="InterPro" id="IPR036155">
    <property type="entry name" value="Crypto/Photolyase_N_sf"/>
</dbReference>
<name>A0A848G7W1_9RHOO</name>
<dbReference type="InterPro" id="IPR005101">
    <property type="entry name" value="Cryptochr/Photolyase_FAD-bd"/>
</dbReference>
<proteinExistence type="inferred from homology"/>
<dbReference type="PROSITE" id="PS51645">
    <property type="entry name" value="PHR_CRY_ALPHA_BETA"/>
    <property type="match status" value="1"/>
</dbReference>
<dbReference type="Pfam" id="PF03441">
    <property type="entry name" value="FAD_binding_7"/>
    <property type="match status" value="1"/>
</dbReference>
<dbReference type="GO" id="GO:0003913">
    <property type="term" value="F:DNA photolyase activity"/>
    <property type="evidence" value="ECO:0007669"/>
    <property type="project" value="InterPro"/>
</dbReference>
<evidence type="ECO:0000256" key="5">
    <source>
        <dbReference type="ARBA" id="ARBA00022991"/>
    </source>
</evidence>
<dbReference type="InterPro" id="IPR006050">
    <property type="entry name" value="DNA_photolyase_N"/>
</dbReference>
<evidence type="ECO:0000256" key="2">
    <source>
        <dbReference type="ARBA" id="ARBA00017881"/>
    </source>
</evidence>
<organism evidence="10 11">
    <name type="scientific">Zoogloea dura</name>
    <dbReference type="NCBI Taxonomy" id="2728840"/>
    <lineage>
        <taxon>Bacteria</taxon>
        <taxon>Pseudomonadati</taxon>
        <taxon>Pseudomonadota</taxon>
        <taxon>Betaproteobacteria</taxon>
        <taxon>Rhodocyclales</taxon>
        <taxon>Zoogloeaceae</taxon>
        <taxon>Zoogloea</taxon>
    </lineage>
</organism>
<dbReference type="EMBL" id="JABBGA010000011">
    <property type="protein sequence ID" value="NML27005.1"/>
    <property type="molecule type" value="Genomic_DNA"/>
</dbReference>